<keyword evidence="6" id="KW-0677">Repeat</keyword>
<dbReference type="InterPro" id="IPR017907">
    <property type="entry name" value="Znf_RING_CS"/>
</dbReference>
<dbReference type="InterPro" id="IPR031128">
    <property type="entry name" value="RNF14_RING-HC_Zfn"/>
</dbReference>
<dbReference type="InterPro" id="IPR031127">
    <property type="entry name" value="E3_UB_ligase_RBR"/>
</dbReference>
<evidence type="ECO:0000256" key="1">
    <source>
        <dbReference type="ARBA" id="ARBA00001798"/>
    </source>
</evidence>
<evidence type="ECO:0000256" key="2">
    <source>
        <dbReference type="ARBA" id="ARBA00004906"/>
    </source>
</evidence>
<evidence type="ECO:0000259" key="12">
    <source>
        <dbReference type="PROSITE" id="PS50089"/>
    </source>
</evidence>
<dbReference type="EMBL" id="JAWQEG010001924">
    <property type="protein sequence ID" value="KAK3875729.1"/>
    <property type="molecule type" value="Genomic_DNA"/>
</dbReference>
<dbReference type="EC" id="2.3.2.31" evidence="3"/>
<evidence type="ECO:0000256" key="5">
    <source>
        <dbReference type="ARBA" id="ARBA00022723"/>
    </source>
</evidence>
<protein>
    <recommendedName>
        <fullName evidence="3">RBR-type E3 ubiquitin transferase</fullName>
        <ecNumber evidence="3">2.3.2.31</ecNumber>
    </recommendedName>
</protein>
<dbReference type="GO" id="GO:0016567">
    <property type="term" value="P:protein ubiquitination"/>
    <property type="evidence" value="ECO:0007669"/>
    <property type="project" value="InterPro"/>
</dbReference>
<dbReference type="Pfam" id="PF05773">
    <property type="entry name" value="RWD"/>
    <property type="match status" value="1"/>
</dbReference>
<sequence>MFLHTMATCPVLPERLRSMSLDSEEQDDELLALASIYEESFTSVQGQEGDQADPYNESRGGELAISLDLPQEFSILSRHTDENGTVLEQRTTVEHLPPIYLHFTYPPTYPSEQPPNFTISCKWLNRSQLTQLCQQLDTLWTDNEGSVVMFTWVQFLKDESLAQLGFTDTLDLENIKPLRLSSGASNTSGLVVGDMSDESSGATNHSGKNNCDTSVSCGVSSSGESAGASSTLTLSRHNSLNFDSRAIQDIGPKTNILRLLRDYDEEMRKQVFGVKTFECKVCFIDKLGQNCIEFWPCRHVYCKDCMASYFSVQISEGNIKLLRCPEDNCESEANPKQVQELVPEDLYKRWDEMLLNSTLSAMGDIQPCPRIHCQYPATIEEGQGQCPSCKFVFCGICRFGWHGVDPCRLKHSESKKIMEIYINGEQEDKQRLEEQYGKKYLCLLRDEYLSMNYLEENSKKCPKCMAKIEKIDGCNKMTCQRCSILFCWLCMCILNRCHPYSHYNDRNSPCFNQLFMGMAEEDDFWDDSDDEMGVFLD</sequence>
<evidence type="ECO:0000259" key="14">
    <source>
        <dbReference type="PROSITE" id="PS51873"/>
    </source>
</evidence>
<feature type="domain" description="RING-type" evidence="14">
    <location>
        <begin position="275"/>
        <end position="514"/>
    </location>
</feature>
<dbReference type="SMART" id="SM00591">
    <property type="entry name" value="RWD"/>
    <property type="match status" value="1"/>
</dbReference>
<comment type="catalytic activity">
    <reaction evidence="1">
        <text>[E2 ubiquitin-conjugating enzyme]-S-ubiquitinyl-L-cysteine + [acceptor protein]-L-lysine = [E2 ubiquitin-conjugating enzyme]-L-cysteine + [acceptor protein]-N(6)-ubiquitinyl-L-lysine.</text>
        <dbReference type="EC" id="2.3.2.31"/>
    </reaction>
</comment>
<dbReference type="SMART" id="SM00647">
    <property type="entry name" value="IBR"/>
    <property type="match status" value="2"/>
</dbReference>
<dbReference type="Pfam" id="PF01485">
    <property type="entry name" value="IBR"/>
    <property type="match status" value="1"/>
</dbReference>
<gene>
    <name evidence="15" type="ORF">Pcinc_019418</name>
</gene>
<dbReference type="Gene3D" id="1.20.120.1750">
    <property type="match status" value="1"/>
</dbReference>
<dbReference type="SUPFAM" id="SSF57850">
    <property type="entry name" value="RING/U-box"/>
    <property type="match status" value="3"/>
</dbReference>
<evidence type="ECO:0000256" key="7">
    <source>
        <dbReference type="ARBA" id="ARBA00022771"/>
    </source>
</evidence>
<dbReference type="InterPro" id="IPR002867">
    <property type="entry name" value="IBR_dom"/>
</dbReference>
<dbReference type="PANTHER" id="PTHR11685">
    <property type="entry name" value="RBR FAMILY RING FINGER AND IBR DOMAIN-CONTAINING"/>
    <property type="match status" value="1"/>
</dbReference>
<accession>A0AAE1FKC6</accession>
<dbReference type="InterPro" id="IPR006575">
    <property type="entry name" value="RWD_dom"/>
</dbReference>
<dbReference type="CDD" id="cd20341">
    <property type="entry name" value="BRcat_RBR_RNF14"/>
    <property type="match status" value="1"/>
</dbReference>
<comment type="caution">
    <text evidence="15">The sequence shown here is derived from an EMBL/GenBank/DDBJ whole genome shotgun (WGS) entry which is preliminary data.</text>
</comment>
<evidence type="ECO:0000256" key="8">
    <source>
        <dbReference type="ARBA" id="ARBA00022786"/>
    </source>
</evidence>
<dbReference type="InterPro" id="IPR016135">
    <property type="entry name" value="UBQ-conjugating_enzyme/RWD"/>
</dbReference>
<dbReference type="GO" id="GO:0008270">
    <property type="term" value="F:zinc ion binding"/>
    <property type="evidence" value="ECO:0007669"/>
    <property type="project" value="UniProtKB-KW"/>
</dbReference>
<dbReference type="AlphaFoldDB" id="A0AAE1FKC6"/>
<dbReference type="CDD" id="cd20354">
    <property type="entry name" value="Rcat_RBR_RNF14"/>
    <property type="match status" value="1"/>
</dbReference>
<keyword evidence="7 11" id="KW-0863">Zinc-finger</keyword>
<keyword evidence="9" id="KW-0862">Zinc</keyword>
<reference evidence="15" key="1">
    <citation type="submission" date="2023-10" db="EMBL/GenBank/DDBJ databases">
        <title>Genome assemblies of two species of porcelain crab, Petrolisthes cinctipes and Petrolisthes manimaculis (Anomura: Porcellanidae).</title>
        <authorList>
            <person name="Angst P."/>
        </authorList>
    </citation>
    <scope>NUCLEOTIDE SEQUENCE</scope>
    <source>
        <strain evidence="15">PB745_01</strain>
        <tissue evidence="15">Gill</tissue>
    </source>
</reference>
<organism evidence="15 16">
    <name type="scientific">Petrolisthes cinctipes</name>
    <name type="common">Flat porcelain crab</name>
    <dbReference type="NCBI Taxonomy" id="88211"/>
    <lineage>
        <taxon>Eukaryota</taxon>
        <taxon>Metazoa</taxon>
        <taxon>Ecdysozoa</taxon>
        <taxon>Arthropoda</taxon>
        <taxon>Crustacea</taxon>
        <taxon>Multicrustacea</taxon>
        <taxon>Malacostraca</taxon>
        <taxon>Eumalacostraca</taxon>
        <taxon>Eucarida</taxon>
        <taxon>Decapoda</taxon>
        <taxon>Pleocyemata</taxon>
        <taxon>Anomura</taxon>
        <taxon>Galatheoidea</taxon>
        <taxon>Porcellanidae</taxon>
        <taxon>Petrolisthes</taxon>
    </lineage>
</organism>
<feature type="domain" description="RWD" evidence="13">
    <location>
        <begin position="28"/>
        <end position="163"/>
    </location>
</feature>
<dbReference type="GO" id="GO:0061630">
    <property type="term" value="F:ubiquitin protein ligase activity"/>
    <property type="evidence" value="ECO:0007669"/>
    <property type="project" value="UniProtKB-EC"/>
</dbReference>
<dbReference type="CDD" id="cd16628">
    <property type="entry name" value="RING-HC_RBR_RNF14"/>
    <property type="match status" value="1"/>
</dbReference>
<keyword evidence="4" id="KW-0808">Transferase</keyword>
<evidence type="ECO:0000256" key="10">
    <source>
        <dbReference type="ARBA" id="ARBA00044508"/>
    </source>
</evidence>
<dbReference type="InterPro" id="IPR001841">
    <property type="entry name" value="Znf_RING"/>
</dbReference>
<comment type="pathway">
    <text evidence="2">Protein modification; protein ubiquitination.</text>
</comment>
<dbReference type="Gene3D" id="3.10.110.10">
    <property type="entry name" value="Ubiquitin Conjugating Enzyme"/>
    <property type="match status" value="1"/>
</dbReference>
<dbReference type="SUPFAM" id="SSF54495">
    <property type="entry name" value="UBC-like"/>
    <property type="match status" value="1"/>
</dbReference>
<evidence type="ECO:0000256" key="3">
    <source>
        <dbReference type="ARBA" id="ARBA00012251"/>
    </source>
</evidence>
<dbReference type="FunFam" id="3.30.40.10:FF:000137">
    <property type="entry name" value="RanBP-type and C3HC4-type zinc finger-containing protein 1"/>
    <property type="match status" value="1"/>
</dbReference>
<dbReference type="InterPro" id="IPR013083">
    <property type="entry name" value="Znf_RING/FYVE/PHD"/>
</dbReference>
<dbReference type="Gene3D" id="3.30.40.10">
    <property type="entry name" value="Zinc/RING finger domain, C3HC4 (zinc finger)"/>
    <property type="match status" value="1"/>
</dbReference>
<feature type="domain" description="RING-type" evidence="12">
    <location>
        <begin position="279"/>
        <end position="328"/>
    </location>
</feature>
<dbReference type="Proteomes" id="UP001286313">
    <property type="component" value="Unassembled WGS sequence"/>
</dbReference>
<evidence type="ECO:0000256" key="4">
    <source>
        <dbReference type="ARBA" id="ARBA00022679"/>
    </source>
</evidence>
<dbReference type="Gene3D" id="2.20.25.20">
    <property type="match status" value="1"/>
</dbReference>
<dbReference type="PROSITE" id="PS51873">
    <property type="entry name" value="TRIAD"/>
    <property type="match status" value="1"/>
</dbReference>
<dbReference type="PROSITE" id="PS50089">
    <property type="entry name" value="ZF_RING_2"/>
    <property type="match status" value="1"/>
</dbReference>
<evidence type="ECO:0000259" key="13">
    <source>
        <dbReference type="PROSITE" id="PS50908"/>
    </source>
</evidence>
<name>A0AAE1FKC6_PETCI</name>
<evidence type="ECO:0000256" key="11">
    <source>
        <dbReference type="PROSITE-ProRule" id="PRU00175"/>
    </source>
</evidence>
<evidence type="ECO:0000256" key="9">
    <source>
        <dbReference type="ARBA" id="ARBA00022833"/>
    </source>
</evidence>
<keyword evidence="16" id="KW-1185">Reference proteome</keyword>
<keyword evidence="8" id="KW-0833">Ubl conjugation pathway</keyword>
<evidence type="ECO:0000256" key="6">
    <source>
        <dbReference type="ARBA" id="ARBA00022737"/>
    </source>
</evidence>
<keyword evidence="5" id="KW-0479">Metal-binding</keyword>
<dbReference type="PROSITE" id="PS00518">
    <property type="entry name" value="ZF_RING_1"/>
    <property type="match status" value="1"/>
</dbReference>
<dbReference type="InterPro" id="IPR047548">
    <property type="entry name" value="Rcat_RBR_RNF14"/>
</dbReference>
<evidence type="ECO:0000313" key="16">
    <source>
        <dbReference type="Proteomes" id="UP001286313"/>
    </source>
</evidence>
<dbReference type="InterPro" id="IPR044066">
    <property type="entry name" value="TRIAD_supradom"/>
</dbReference>
<proteinExistence type="inferred from homology"/>
<evidence type="ECO:0000313" key="15">
    <source>
        <dbReference type="EMBL" id="KAK3875729.1"/>
    </source>
</evidence>
<dbReference type="CDD" id="cd23820">
    <property type="entry name" value="RWD_RNF14"/>
    <property type="match status" value="1"/>
</dbReference>
<comment type="similarity">
    <text evidence="10">Belongs to the RBR family. RNF14 subfamily.</text>
</comment>
<dbReference type="Pfam" id="PF22191">
    <property type="entry name" value="IBR_1"/>
    <property type="match status" value="1"/>
</dbReference>
<dbReference type="PROSITE" id="PS50908">
    <property type="entry name" value="RWD"/>
    <property type="match status" value="1"/>
</dbReference>